<reference evidence="1 2" key="1">
    <citation type="submission" date="2024-11" db="EMBL/GenBank/DDBJ databases">
        <authorList>
            <person name="Heng Y.C."/>
            <person name="Lim A.C.H."/>
            <person name="Lee J.K.Y."/>
            <person name="Kittelmann S."/>
        </authorList>
    </citation>
    <scope>NUCLEOTIDE SEQUENCE [LARGE SCALE GENOMIC DNA]</scope>
    <source>
        <strain evidence="1 2">WILCCON 0269</strain>
    </source>
</reference>
<name>A0ABW8SMJ8_9CLOT</name>
<dbReference type="RefSeq" id="WP_406793389.1">
    <property type="nucleotide sequence ID" value="NZ_JBJHZX010000028.1"/>
</dbReference>
<evidence type="ECO:0000313" key="1">
    <source>
        <dbReference type="EMBL" id="MFL0197284.1"/>
    </source>
</evidence>
<gene>
    <name evidence="1" type="ORF">ACJDU8_17215</name>
</gene>
<comment type="caution">
    <text evidence="1">The sequence shown here is derived from an EMBL/GenBank/DDBJ whole genome shotgun (WGS) entry which is preliminary data.</text>
</comment>
<organism evidence="1 2">
    <name type="scientific">Candidatus Clostridium eludens</name>
    <dbReference type="NCBI Taxonomy" id="3381663"/>
    <lineage>
        <taxon>Bacteria</taxon>
        <taxon>Bacillati</taxon>
        <taxon>Bacillota</taxon>
        <taxon>Clostridia</taxon>
        <taxon>Eubacteriales</taxon>
        <taxon>Clostridiaceae</taxon>
        <taxon>Clostridium</taxon>
    </lineage>
</organism>
<dbReference type="Proteomes" id="UP001623660">
    <property type="component" value="Unassembled WGS sequence"/>
</dbReference>
<protein>
    <submittedName>
        <fullName evidence="1">Uncharacterized protein</fullName>
    </submittedName>
</protein>
<accession>A0ABW8SMJ8</accession>
<proteinExistence type="predicted"/>
<sequence>MKDYLIWLKSGENICGTAKEDTAEWLLDKFKNREYELEKIISFDDEDGTISLDMDRIEAVSIMACCENKQVGFKS</sequence>
<keyword evidence="2" id="KW-1185">Reference proteome</keyword>
<evidence type="ECO:0000313" key="2">
    <source>
        <dbReference type="Proteomes" id="UP001623660"/>
    </source>
</evidence>
<dbReference type="EMBL" id="JBJHZX010000028">
    <property type="protein sequence ID" value="MFL0197284.1"/>
    <property type="molecule type" value="Genomic_DNA"/>
</dbReference>